<evidence type="ECO:0000313" key="12">
    <source>
        <dbReference type="Proteomes" id="UP000187465"/>
    </source>
</evidence>
<dbReference type="GO" id="GO:0005886">
    <property type="term" value="C:plasma membrane"/>
    <property type="evidence" value="ECO:0007669"/>
    <property type="project" value="UniProtKB-SubCell"/>
</dbReference>
<comment type="subcellular location">
    <subcellularLocation>
        <location evidence="1">Cell membrane</location>
        <topology evidence="1">Multi-pass membrane protein</topology>
    </subcellularLocation>
</comment>
<dbReference type="PANTHER" id="PTHR32322">
    <property type="entry name" value="INNER MEMBRANE TRANSPORTER"/>
    <property type="match status" value="1"/>
</dbReference>
<feature type="domain" description="EamA" evidence="8">
    <location>
        <begin position="149"/>
        <end position="284"/>
    </location>
</feature>
<dbReference type="Pfam" id="PF00892">
    <property type="entry name" value="EamA"/>
    <property type="match status" value="2"/>
</dbReference>
<feature type="transmembrane region" description="Helical" evidence="7">
    <location>
        <begin position="66"/>
        <end position="83"/>
    </location>
</feature>
<evidence type="ECO:0000256" key="3">
    <source>
        <dbReference type="ARBA" id="ARBA00022475"/>
    </source>
</evidence>
<reference evidence="10 12" key="1">
    <citation type="submission" date="2016-10" db="EMBL/GenBank/DDBJ databases">
        <title>Paenibacillus species isolates.</title>
        <authorList>
            <person name="Beno S.M."/>
        </authorList>
    </citation>
    <scope>NUCLEOTIDE SEQUENCE [LARGE SCALE GENOMIC DNA]</scope>
    <source>
        <strain evidence="9 11">FSL H7-0433</strain>
        <strain evidence="10 12">FSL H7-0604</strain>
    </source>
</reference>
<gene>
    <name evidence="10" type="ORF">BJP51_00405</name>
    <name evidence="9" type="ORF">BSO21_29120</name>
</gene>
<feature type="transmembrane region" description="Helical" evidence="7">
    <location>
        <begin position="178"/>
        <end position="199"/>
    </location>
</feature>
<dbReference type="PANTHER" id="PTHR32322:SF18">
    <property type="entry name" value="S-ADENOSYLMETHIONINE_S-ADENOSYLHOMOCYSTEINE TRANSPORTER"/>
    <property type="match status" value="1"/>
</dbReference>
<feature type="transmembrane region" description="Helical" evidence="7">
    <location>
        <begin position="146"/>
        <end position="166"/>
    </location>
</feature>
<dbReference type="RefSeq" id="WP_036682097.1">
    <property type="nucleotide sequence ID" value="NZ_CP009428.1"/>
</dbReference>
<keyword evidence="11" id="KW-1185">Reference proteome</keyword>
<keyword evidence="5 7" id="KW-1133">Transmembrane helix</keyword>
<evidence type="ECO:0000256" key="7">
    <source>
        <dbReference type="SAM" id="Phobius"/>
    </source>
</evidence>
<evidence type="ECO:0000313" key="9">
    <source>
        <dbReference type="EMBL" id="OMD10068.1"/>
    </source>
</evidence>
<feature type="transmembrane region" description="Helical" evidence="7">
    <location>
        <begin position="242"/>
        <end position="261"/>
    </location>
</feature>
<dbReference type="SUPFAM" id="SSF103481">
    <property type="entry name" value="Multidrug resistance efflux transporter EmrE"/>
    <property type="match status" value="2"/>
</dbReference>
<dbReference type="KEGG" id="pod:PODO_29340"/>
<dbReference type="AlphaFoldDB" id="A0A1R0X876"/>
<feature type="transmembrane region" description="Helical" evidence="7">
    <location>
        <begin position="95"/>
        <end position="115"/>
    </location>
</feature>
<comment type="caution">
    <text evidence="10">The sequence shown here is derived from an EMBL/GenBank/DDBJ whole genome shotgun (WGS) entry which is preliminary data.</text>
</comment>
<dbReference type="EMBL" id="MKQP01000023">
    <property type="protein sequence ID" value="OMD30853.1"/>
    <property type="molecule type" value="Genomic_DNA"/>
</dbReference>
<feature type="transmembrane region" description="Helical" evidence="7">
    <location>
        <begin position="122"/>
        <end position="140"/>
    </location>
</feature>
<dbReference type="InterPro" id="IPR037185">
    <property type="entry name" value="EmrE-like"/>
</dbReference>
<evidence type="ECO:0000256" key="4">
    <source>
        <dbReference type="ARBA" id="ARBA00022692"/>
    </source>
</evidence>
<dbReference type="GeneID" id="31574213"/>
<evidence type="ECO:0000259" key="8">
    <source>
        <dbReference type="Pfam" id="PF00892"/>
    </source>
</evidence>
<dbReference type="EMBL" id="MPVP01000354">
    <property type="protein sequence ID" value="OMD10068.1"/>
    <property type="molecule type" value="Genomic_DNA"/>
</dbReference>
<keyword evidence="4 7" id="KW-0812">Transmembrane</keyword>
<protein>
    <submittedName>
        <fullName evidence="9">EamA family transporter</fullName>
    </submittedName>
</protein>
<feature type="transmembrane region" description="Helical" evidence="7">
    <location>
        <begin position="31"/>
        <end position="54"/>
    </location>
</feature>
<dbReference type="InterPro" id="IPR000620">
    <property type="entry name" value="EamA_dom"/>
</dbReference>
<name>A0A1R0X876_9BACL</name>
<evidence type="ECO:0000256" key="1">
    <source>
        <dbReference type="ARBA" id="ARBA00004651"/>
    </source>
</evidence>
<feature type="domain" description="EamA" evidence="8">
    <location>
        <begin position="7"/>
        <end position="137"/>
    </location>
</feature>
<dbReference type="Proteomes" id="UP000187158">
    <property type="component" value="Unassembled WGS sequence"/>
</dbReference>
<sequence length="296" mass="32345">MNQQKKSMILLIFLVIVWGINWPISKIALDYAPPLLFAGIRTVVGGIILILIALPKVKELRFKQLWPIYLISAVLSIVFYYGFQTIGLQYVPAGLFSSIVFLQPVLLGIFSWLWLGESMYGLKMAGLLLGFLGVASLSIGGINGSISIWGIVLALASALSWALGTIYMKRNAVRVDMLWMTAMQITIGGIILLLSGSATEKWSDITWSGTFIVDTLFIAIFVIALGWLIYFKLINEGEAGKVGSFTFLIPLISIATSVVFLKEQITINLVIGLLLIVSSIVLVNVKIGRAAKQSVS</sequence>
<keyword evidence="6 7" id="KW-0472">Membrane</keyword>
<proteinExistence type="inferred from homology"/>
<comment type="similarity">
    <text evidence="2">Belongs to the EamA transporter family.</text>
</comment>
<feature type="transmembrane region" description="Helical" evidence="7">
    <location>
        <begin position="267"/>
        <end position="285"/>
    </location>
</feature>
<keyword evidence="3" id="KW-1003">Cell membrane</keyword>
<evidence type="ECO:0000256" key="2">
    <source>
        <dbReference type="ARBA" id="ARBA00007362"/>
    </source>
</evidence>
<dbReference type="STRING" id="189426.PODO_29340"/>
<dbReference type="Proteomes" id="UP000187465">
    <property type="component" value="Unassembled WGS sequence"/>
</dbReference>
<evidence type="ECO:0000256" key="5">
    <source>
        <dbReference type="ARBA" id="ARBA00022989"/>
    </source>
</evidence>
<dbReference type="eggNOG" id="COG0697">
    <property type="taxonomic scope" value="Bacteria"/>
</dbReference>
<accession>A0A1R0X876</accession>
<evidence type="ECO:0000256" key="6">
    <source>
        <dbReference type="ARBA" id="ARBA00023136"/>
    </source>
</evidence>
<evidence type="ECO:0000313" key="11">
    <source>
        <dbReference type="Proteomes" id="UP000187158"/>
    </source>
</evidence>
<feature type="transmembrane region" description="Helical" evidence="7">
    <location>
        <begin position="205"/>
        <end position="230"/>
    </location>
</feature>
<evidence type="ECO:0000313" key="10">
    <source>
        <dbReference type="EMBL" id="OMD30853.1"/>
    </source>
</evidence>
<dbReference type="InterPro" id="IPR050638">
    <property type="entry name" value="AA-Vitamin_Transporters"/>
</dbReference>
<feature type="transmembrane region" description="Helical" evidence="7">
    <location>
        <begin position="7"/>
        <end position="25"/>
    </location>
</feature>
<organism evidence="10 12">
    <name type="scientific">Paenibacillus odorifer</name>
    <dbReference type="NCBI Taxonomy" id="189426"/>
    <lineage>
        <taxon>Bacteria</taxon>
        <taxon>Bacillati</taxon>
        <taxon>Bacillota</taxon>
        <taxon>Bacilli</taxon>
        <taxon>Bacillales</taxon>
        <taxon>Paenibacillaceae</taxon>
        <taxon>Paenibacillus</taxon>
    </lineage>
</organism>